<dbReference type="AlphaFoldDB" id="A0A251KEG5"/>
<evidence type="ECO:0000313" key="4">
    <source>
        <dbReference type="EMBL" id="OAY44597.1"/>
    </source>
</evidence>
<dbReference type="InterPro" id="IPR025659">
    <property type="entry name" value="Tubby-like_C"/>
</dbReference>
<dbReference type="Gramene" id="Manes.08G164400.12.v8.1">
    <property type="protein sequence ID" value="Manes.08G164400.12.v8.1.CDS"/>
    <property type="gene ID" value="Manes.08G164400.v8.1"/>
</dbReference>
<evidence type="ECO:0000256" key="3">
    <source>
        <dbReference type="SAM" id="MobiDB-lite"/>
    </source>
</evidence>
<feature type="region of interest" description="Disordered" evidence="3">
    <location>
        <begin position="161"/>
        <end position="190"/>
    </location>
</feature>
<name>A0A251KEG5_MANES</name>
<dbReference type="Proteomes" id="UP000091857">
    <property type="component" value="Chromosome 8"/>
</dbReference>
<dbReference type="GO" id="GO:0017121">
    <property type="term" value="P:plasma membrane phospholipid scrambling"/>
    <property type="evidence" value="ECO:0000318"/>
    <property type="project" value="GO_Central"/>
</dbReference>
<evidence type="ECO:0000256" key="1">
    <source>
        <dbReference type="ARBA" id="ARBA00005350"/>
    </source>
</evidence>
<dbReference type="Gramene" id="Manes.08G164400.11.v8.1">
    <property type="protein sequence ID" value="Manes.08G164400.11.v8.1.CDS"/>
    <property type="gene ID" value="Manes.08G164400.v8.1"/>
</dbReference>
<gene>
    <name evidence="4" type="ORF">MANES_08G164400</name>
</gene>
<evidence type="ECO:0000256" key="2">
    <source>
        <dbReference type="RuleBase" id="RU363116"/>
    </source>
</evidence>
<dbReference type="GO" id="GO:0017128">
    <property type="term" value="F:phospholipid scramblase activity"/>
    <property type="evidence" value="ECO:0000318"/>
    <property type="project" value="GO_Central"/>
</dbReference>
<dbReference type="Gramene" id="Manes.08G164400.8.v8.1">
    <property type="protein sequence ID" value="Manes.08G164400.8.v8.1.CDS"/>
    <property type="gene ID" value="Manes.08G164400.v8.1"/>
</dbReference>
<dbReference type="EMBL" id="CM004394">
    <property type="protein sequence ID" value="OAY44598.1"/>
    <property type="molecule type" value="Genomic_DNA"/>
</dbReference>
<dbReference type="SUPFAM" id="SSF54518">
    <property type="entry name" value="Tubby C-terminal domain-like"/>
    <property type="match status" value="1"/>
</dbReference>
<comment type="similarity">
    <text evidence="1 2">Belongs to the phospholipid scramblase family.</text>
</comment>
<dbReference type="GO" id="GO:0005886">
    <property type="term" value="C:plasma membrane"/>
    <property type="evidence" value="ECO:0000318"/>
    <property type="project" value="GO_Central"/>
</dbReference>
<dbReference type="Pfam" id="PF03803">
    <property type="entry name" value="Scramblase"/>
    <property type="match status" value="1"/>
</dbReference>
<dbReference type="PANTHER" id="PTHR23248">
    <property type="entry name" value="PHOSPHOLIPID SCRAMBLASE-RELATED"/>
    <property type="match status" value="1"/>
</dbReference>
<dbReference type="PANTHER" id="PTHR23248:SF9">
    <property type="entry name" value="PHOSPHOLIPID SCRAMBLASE"/>
    <property type="match status" value="1"/>
</dbReference>
<sequence length="427" mass="48914">MSWIKRCRFFAEANKFTLSDHGVSWFSKHQNGIPSIGRARSLHCLQLQRGWLPAENDGLWAADVDSLQRLILGSNMLVKYRLSPTSSLWLKQGRMSASRGYAHGLENDPHLSRDFLAQLWIAERKLEKTRKKSRRNGCYGNMPHNRHRWFLNPTGRQFSDGTWTEERSCDHGETVLKQPPPSQSVSGFLKPSSPEEALVAPLLARSNLLITRDIEWANLVLGFEQENRYAVVDVCYPQAPVGFIREQSNVIARQLLRLRRPFVAYITDAMGNELFRVRRPFWWITSSIYAEIGGKEVGVVHRRWHLWRRIYDLYLGNKQFAVVENPGLWNWTFTLKDINGEVLAQIDRDWRGFGFEILTDAGQYVIRFGSSDPRSKSGRAASIQDLEVARPLTLSERAVAVALAISLDNDYFSRHSGWGIPFVAVGE</sequence>
<protein>
    <recommendedName>
        <fullName evidence="2">Phospholipid scramblase</fullName>
    </recommendedName>
</protein>
<organism evidence="4 5">
    <name type="scientific">Manihot esculenta</name>
    <name type="common">Cassava</name>
    <name type="synonym">Jatropha manihot</name>
    <dbReference type="NCBI Taxonomy" id="3983"/>
    <lineage>
        <taxon>Eukaryota</taxon>
        <taxon>Viridiplantae</taxon>
        <taxon>Streptophyta</taxon>
        <taxon>Embryophyta</taxon>
        <taxon>Tracheophyta</taxon>
        <taxon>Spermatophyta</taxon>
        <taxon>Magnoliopsida</taxon>
        <taxon>eudicotyledons</taxon>
        <taxon>Gunneridae</taxon>
        <taxon>Pentapetalae</taxon>
        <taxon>rosids</taxon>
        <taxon>fabids</taxon>
        <taxon>Malpighiales</taxon>
        <taxon>Euphorbiaceae</taxon>
        <taxon>Crotonoideae</taxon>
        <taxon>Manihoteae</taxon>
        <taxon>Manihot</taxon>
    </lineage>
</organism>
<dbReference type="InterPro" id="IPR005552">
    <property type="entry name" value="Scramblase"/>
</dbReference>
<dbReference type="Gramene" id="Manes.08G164400.7.v8.1">
    <property type="protein sequence ID" value="Manes.08G164400.7.v8.1.CDS"/>
    <property type="gene ID" value="Manes.08G164400.v8.1"/>
</dbReference>
<proteinExistence type="inferred from homology"/>
<dbReference type="OrthoDB" id="191150at2759"/>
<accession>A0A251KEG5</accession>
<reference evidence="4 5" key="1">
    <citation type="submission" date="2016-02" db="EMBL/GenBank/DDBJ databases">
        <title>WGS assembly of Manihot esculenta.</title>
        <authorList>
            <person name="Bredeson J.V."/>
            <person name="Prochnik S.E."/>
            <person name="Lyons J.B."/>
            <person name="Schmutz J."/>
            <person name="Grimwood J."/>
            <person name="Vrebalov J."/>
            <person name="Bart R.S."/>
            <person name="Amuge T."/>
            <person name="Ferguson M.E."/>
            <person name="Green R."/>
            <person name="Putnam N."/>
            <person name="Stites J."/>
            <person name="Rounsley S."/>
            <person name="Rokhsar D.S."/>
        </authorList>
    </citation>
    <scope>NUCLEOTIDE SEQUENCE [LARGE SCALE GENOMIC DNA]</scope>
    <source>
        <strain evidence="5">cv. AM560-2</strain>
        <tissue evidence="4">Leaf</tissue>
    </source>
</reference>
<keyword evidence="5" id="KW-1185">Reference proteome</keyword>
<dbReference type="EMBL" id="CM004394">
    <property type="protein sequence ID" value="OAY44597.1"/>
    <property type="molecule type" value="Genomic_DNA"/>
</dbReference>
<dbReference type="STRING" id="3983.A0A251KEG5"/>
<feature type="compositionally biased region" description="Basic and acidic residues" evidence="3">
    <location>
        <begin position="164"/>
        <end position="174"/>
    </location>
</feature>
<evidence type="ECO:0000313" key="5">
    <source>
        <dbReference type="Proteomes" id="UP000091857"/>
    </source>
</evidence>